<feature type="chain" id="PRO_5045489080" evidence="10">
    <location>
        <begin position="30"/>
        <end position="419"/>
    </location>
</feature>
<evidence type="ECO:0000256" key="1">
    <source>
        <dbReference type="ARBA" id="ARBA00007164"/>
    </source>
</evidence>
<keyword evidence="9" id="KW-1133">Transmembrane helix</keyword>
<keyword evidence="9" id="KW-0472">Membrane</keyword>
<feature type="domain" description="Peptidase S11 D-alanyl-D-alanine carboxypeptidase A N-terminal" evidence="11">
    <location>
        <begin position="85"/>
        <end position="303"/>
    </location>
</feature>
<dbReference type="InterPro" id="IPR018044">
    <property type="entry name" value="Peptidase_S11"/>
</dbReference>
<protein>
    <submittedName>
        <fullName evidence="12">D-alanyl-D-alanine carboxypeptidase</fullName>
        <ecNumber evidence="12">3.4.16.4</ecNumber>
    </submittedName>
</protein>
<evidence type="ECO:0000259" key="11">
    <source>
        <dbReference type="Pfam" id="PF00768"/>
    </source>
</evidence>
<dbReference type="Pfam" id="PF00768">
    <property type="entry name" value="Peptidase_S11"/>
    <property type="match status" value="1"/>
</dbReference>
<dbReference type="InterPro" id="IPR001967">
    <property type="entry name" value="Peptidase_S11_N"/>
</dbReference>
<evidence type="ECO:0000256" key="8">
    <source>
        <dbReference type="SAM" id="MobiDB-lite"/>
    </source>
</evidence>
<evidence type="ECO:0000256" key="10">
    <source>
        <dbReference type="SAM" id="SignalP"/>
    </source>
</evidence>
<keyword evidence="13" id="KW-1185">Reference proteome</keyword>
<feature type="transmembrane region" description="Helical" evidence="9">
    <location>
        <begin position="373"/>
        <end position="399"/>
    </location>
</feature>
<evidence type="ECO:0000256" key="6">
    <source>
        <dbReference type="ARBA" id="ARBA00023316"/>
    </source>
</evidence>
<keyword evidence="12" id="KW-0645">Protease</keyword>
<keyword evidence="2 10" id="KW-0732">Signal</keyword>
<evidence type="ECO:0000256" key="2">
    <source>
        <dbReference type="ARBA" id="ARBA00022729"/>
    </source>
</evidence>
<dbReference type="EMBL" id="JAVREJ010000002">
    <property type="protein sequence ID" value="MDT0348742.1"/>
    <property type="molecule type" value="Genomic_DNA"/>
</dbReference>
<feature type="signal peptide" evidence="10">
    <location>
        <begin position="1"/>
        <end position="29"/>
    </location>
</feature>
<keyword evidence="3 12" id="KW-0378">Hydrolase</keyword>
<gene>
    <name evidence="12" type="ORF">RM445_04305</name>
</gene>
<accession>A0ABU2N4A9</accession>
<evidence type="ECO:0000256" key="4">
    <source>
        <dbReference type="ARBA" id="ARBA00022960"/>
    </source>
</evidence>
<name>A0ABU2N4A9_9PSEU</name>
<keyword evidence="6" id="KW-0961">Cell wall biogenesis/degradation</keyword>
<dbReference type="PANTHER" id="PTHR21581">
    <property type="entry name" value="D-ALANYL-D-ALANINE CARBOXYPEPTIDASE"/>
    <property type="match status" value="1"/>
</dbReference>
<comment type="caution">
    <text evidence="12">The sequence shown here is derived from an EMBL/GenBank/DDBJ whole genome shotgun (WGS) entry which is preliminary data.</text>
</comment>
<dbReference type="GO" id="GO:0009002">
    <property type="term" value="F:serine-type D-Ala-D-Ala carboxypeptidase activity"/>
    <property type="evidence" value="ECO:0007669"/>
    <property type="project" value="UniProtKB-EC"/>
</dbReference>
<keyword evidence="12" id="KW-0121">Carboxypeptidase</keyword>
<keyword evidence="5" id="KW-0573">Peptidoglycan synthesis</keyword>
<dbReference type="PRINTS" id="PR00725">
    <property type="entry name" value="DADACBPTASE1"/>
</dbReference>
<organism evidence="12 13">
    <name type="scientific">Pseudonocardia charpentierae</name>
    <dbReference type="NCBI Taxonomy" id="3075545"/>
    <lineage>
        <taxon>Bacteria</taxon>
        <taxon>Bacillati</taxon>
        <taxon>Actinomycetota</taxon>
        <taxon>Actinomycetes</taxon>
        <taxon>Pseudonocardiales</taxon>
        <taxon>Pseudonocardiaceae</taxon>
        <taxon>Pseudonocardia</taxon>
    </lineage>
</organism>
<evidence type="ECO:0000256" key="9">
    <source>
        <dbReference type="SAM" id="Phobius"/>
    </source>
</evidence>
<evidence type="ECO:0000256" key="7">
    <source>
        <dbReference type="RuleBase" id="RU004016"/>
    </source>
</evidence>
<proteinExistence type="inferred from homology"/>
<keyword evidence="4" id="KW-0133">Cell shape</keyword>
<comment type="similarity">
    <text evidence="1 7">Belongs to the peptidase S11 family.</text>
</comment>
<feature type="compositionally biased region" description="Low complexity" evidence="8">
    <location>
        <begin position="348"/>
        <end position="363"/>
    </location>
</feature>
<dbReference type="PANTHER" id="PTHR21581:SF33">
    <property type="entry name" value="D-ALANYL-D-ALANINE CARBOXYPEPTIDASE DACB"/>
    <property type="match status" value="1"/>
</dbReference>
<dbReference type="Gene3D" id="3.40.710.10">
    <property type="entry name" value="DD-peptidase/beta-lactamase superfamily"/>
    <property type="match status" value="1"/>
</dbReference>
<evidence type="ECO:0000256" key="5">
    <source>
        <dbReference type="ARBA" id="ARBA00022984"/>
    </source>
</evidence>
<dbReference type="EC" id="3.4.16.4" evidence="12"/>
<sequence>MAVARIPTALAAVLLAVLPMLLGVSPAAADAGCPGAQVPPPPAAVEETAPGVVVPAPLPWPLAPVGGAALGACGDVLGPGDPALPPEVTAAGFVLADLDTGAVLAARAPHARQRPASTLKVLTAMVAIDRLDPEAQVAGAPEDLSIDGSRAGIGPGGTYTVRQLLTGLLLNSGNDTAQALARAMGGDAPTVAAMTEKAQQLGALDTRPATPSGLDGPGMATSAYDLVVLFRHAMGEPLFAQTIATREIPFPGYGDRPGFVLSNANPLLARYPGTLGSKTGFTDAARHTIVAAAERNGRRLVVSLVRAENTPIVNWRQAAALLDYGFALPADAPSVGTVVDAAPPPPTASAGTSSPSGTFTGPVAQGVSLPGGVLVPGGTATIVGAAGAAVAGLLLAVAVTRGRRRQRPASDPSARHRRP</sequence>
<dbReference type="InterPro" id="IPR012338">
    <property type="entry name" value="Beta-lactam/transpept-like"/>
</dbReference>
<dbReference type="Proteomes" id="UP001183202">
    <property type="component" value="Unassembled WGS sequence"/>
</dbReference>
<dbReference type="RefSeq" id="WP_311554675.1">
    <property type="nucleotide sequence ID" value="NZ_JAVREJ010000002.1"/>
</dbReference>
<evidence type="ECO:0000256" key="3">
    <source>
        <dbReference type="ARBA" id="ARBA00022801"/>
    </source>
</evidence>
<feature type="region of interest" description="Disordered" evidence="8">
    <location>
        <begin position="340"/>
        <end position="363"/>
    </location>
</feature>
<evidence type="ECO:0000313" key="13">
    <source>
        <dbReference type="Proteomes" id="UP001183202"/>
    </source>
</evidence>
<keyword evidence="9" id="KW-0812">Transmembrane</keyword>
<evidence type="ECO:0000313" key="12">
    <source>
        <dbReference type="EMBL" id="MDT0348742.1"/>
    </source>
</evidence>
<reference evidence="13" key="1">
    <citation type="submission" date="2023-07" db="EMBL/GenBank/DDBJ databases">
        <title>30 novel species of actinomycetes from the DSMZ collection.</title>
        <authorList>
            <person name="Nouioui I."/>
        </authorList>
    </citation>
    <scope>NUCLEOTIDE SEQUENCE [LARGE SCALE GENOMIC DNA]</scope>
    <source>
        <strain evidence="13">DSM 45834</strain>
    </source>
</reference>
<dbReference type="SUPFAM" id="SSF56601">
    <property type="entry name" value="beta-lactamase/transpeptidase-like"/>
    <property type="match status" value="1"/>
</dbReference>